<comment type="similarity">
    <text evidence="2">Belongs to the membrane fusion protein (MFP) (TC 8.A.1) family.</text>
</comment>
<organism evidence="8 9">
    <name type="scientific">Candidatus Marimicrobium litorale</name>
    <dbReference type="NCBI Taxonomy" id="2518991"/>
    <lineage>
        <taxon>Bacteria</taxon>
        <taxon>Pseudomonadati</taxon>
        <taxon>Pseudomonadota</taxon>
        <taxon>Gammaproteobacteria</taxon>
        <taxon>Cellvibrionales</taxon>
        <taxon>Halieaceae</taxon>
        <taxon>Marimicrobium</taxon>
    </lineage>
</organism>
<evidence type="ECO:0000313" key="8">
    <source>
        <dbReference type="EMBL" id="MCX2979172.1"/>
    </source>
</evidence>
<evidence type="ECO:0000256" key="1">
    <source>
        <dbReference type="ARBA" id="ARBA00004519"/>
    </source>
</evidence>
<evidence type="ECO:0000256" key="2">
    <source>
        <dbReference type="ARBA" id="ARBA00009477"/>
    </source>
</evidence>
<gene>
    <name evidence="8" type="ORF">EYC82_17675</name>
</gene>
<protein>
    <submittedName>
        <fullName evidence="8">Efflux RND transporter periplasmic adaptor subunit</fullName>
    </submittedName>
</protein>
<reference evidence="8" key="1">
    <citation type="submission" date="2019-02" db="EMBL/GenBank/DDBJ databases">
        <authorList>
            <person name="Li S.-H."/>
        </authorList>
    </citation>
    <scope>NUCLEOTIDE SEQUENCE</scope>
    <source>
        <strain evidence="8">IMCC11814</strain>
    </source>
</reference>
<proteinExistence type="inferred from homology"/>
<dbReference type="Gene3D" id="2.40.30.170">
    <property type="match status" value="1"/>
</dbReference>
<dbReference type="InterPro" id="IPR058624">
    <property type="entry name" value="MdtA-like_HH"/>
</dbReference>
<dbReference type="Gene3D" id="2.40.50.100">
    <property type="match status" value="1"/>
</dbReference>
<dbReference type="EMBL" id="SHNO01000003">
    <property type="protein sequence ID" value="MCX2979172.1"/>
    <property type="molecule type" value="Genomic_DNA"/>
</dbReference>
<evidence type="ECO:0000259" key="5">
    <source>
        <dbReference type="Pfam" id="PF25917"/>
    </source>
</evidence>
<dbReference type="Pfam" id="PF25876">
    <property type="entry name" value="HH_MFP_RND"/>
    <property type="match status" value="1"/>
</dbReference>
<evidence type="ECO:0000259" key="4">
    <source>
        <dbReference type="Pfam" id="PF25876"/>
    </source>
</evidence>
<dbReference type="PROSITE" id="PS51257">
    <property type="entry name" value="PROKAR_LIPOPROTEIN"/>
    <property type="match status" value="1"/>
</dbReference>
<dbReference type="InterPro" id="IPR058625">
    <property type="entry name" value="MdtA-like_BSH"/>
</dbReference>
<dbReference type="PANTHER" id="PTHR30158">
    <property type="entry name" value="ACRA/E-RELATED COMPONENT OF DRUG EFFLUX TRANSPORTER"/>
    <property type="match status" value="1"/>
</dbReference>
<keyword evidence="9" id="KW-1185">Reference proteome</keyword>
<sequence>MMHHTKPGNWLAVLTVLLTACGDSDTLKAPVPEIAVVKVVERDTPITQDFVGQTRGSTDIPIRARVEGFLESRNFREGGEVTQGQLLYTIDPLPFKAKVFEAEGRLAEARTKLAKAKADLDRIEPLAKMNAVSQQDLDGAVAQRDAAEGSVKAAEAQLDLANIELGYTRIQSPIDGIIGISEAEVGEVVGSNPDTFILNYVSLTDPIRVRFSINERDFLRLSRSLAKERRMGKDQRDESERPDVTMILADGSVHEQFGRVIASDASINPQTGTFKLEADFPNPDSIVIAGQFARVRIVIDDRKNALLIPQRALSELQGNFRVFVVNADGTVTLRAVEPGPQVGQLTVINSGLQAGEEVAIEGLLRLGDGLVVKPRVVEFPETPGAIDKPGA</sequence>
<dbReference type="SUPFAM" id="SSF111369">
    <property type="entry name" value="HlyD-like secretion proteins"/>
    <property type="match status" value="1"/>
</dbReference>
<dbReference type="Gene3D" id="2.40.420.20">
    <property type="match status" value="1"/>
</dbReference>
<evidence type="ECO:0000313" key="9">
    <source>
        <dbReference type="Proteomes" id="UP001143304"/>
    </source>
</evidence>
<accession>A0ABT3TCG2</accession>
<dbReference type="InterPro" id="IPR006143">
    <property type="entry name" value="RND_pump_MFP"/>
</dbReference>
<feature type="domain" description="Multidrug resistance protein MdtA-like C-terminal permuted SH3" evidence="7">
    <location>
        <begin position="304"/>
        <end position="363"/>
    </location>
</feature>
<dbReference type="NCBIfam" id="TIGR01730">
    <property type="entry name" value="RND_mfp"/>
    <property type="match status" value="1"/>
</dbReference>
<evidence type="ECO:0000256" key="3">
    <source>
        <dbReference type="SAM" id="Coils"/>
    </source>
</evidence>
<feature type="domain" description="Multidrug resistance protein MdtA-like beta-barrel" evidence="6">
    <location>
        <begin position="206"/>
        <end position="300"/>
    </location>
</feature>
<keyword evidence="3" id="KW-0175">Coiled coil</keyword>
<dbReference type="InterPro" id="IPR058627">
    <property type="entry name" value="MdtA-like_C"/>
</dbReference>
<dbReference type="Gene3D" id="1.10.287.470">
    <property type="entry name" value="Helix hairpin bin"/>
    <property type="match status" value="1"/>
</dbReference>
<comment type="subcellular location">
    <subcellularLocation>
        <location evidence="1">Cell inner membrane</location>
        <topology evidence="1">Lipid-anchor</topology>
    </subcellularLocation>
</comment>
<dbReference type="Pfam" id="PF25944">
    <property type="entry name" value="Beta-barrel_RND"/>
    <property type="match status" value="1"/>
</dbReference>
<evidence type="ECO:0000259" key="7">
    <source>
        <dbReference type="Pfam" id="PF25967"/>
    </source>
</evidence>
<comment type="caution">
    <text evidence="8">The sequence shown here is derived from an EMBL/GenBank/DDBJ whole genome shotgun (WGS) entry which is preliminary data.</text>
</comment>
<name>A0ABT3TCG2_9GAMM</name>
<dbReference type="Proteomes" id="UP001143304">
    <property type="component" value="Unassembled WGS sequence"/>
</dbReference>
<feature type="coiled-coil region" evidence="3">
    <location>
        <begin position="99"/>
        <end position="164"/>
    </location>
</feature>
<dbReference type="Pfam" id="PF25917">
    <property type="entry name" value="BSH_RND"/>
    <property type="match status" value="1"/>
</dbReference>
<dbReference type="InterPro" id="IPR058626">
    <property type="entry name" value="MdtA-like_b-barrel"/>
</dbReference>
<feature type="domain" description="Multidrug resistance protein MdtA-like barrel-sandwich hybrid" evidence="5">
    <location>
        <begin position="61"/>
        <end position="197"/>
    </location>
</feature>
<dbReference type="Pfam" id="PF25967">
    <property type="entry name" value="RND-MFP_C"/>
    <property type="match status" value="1"/>
</dbReference>
<evidence type="ECO:0000259" key="6">
    <source>
        <dbReference type="Pfam" id="PF25944"/>
    </source>
</evidence>
<feature type="domain" description="Multidrug resistance protein MdtA-like alpha-helical hairpin" evidence="4">
    <location>
        <begin position="101"/>
        <end position="168"/>
    </location>
</feature>